<keyword evidence="7" id="KW-0482">Metalloprotease</keyword>
<evidence type="ECO:0000256" key="6">
    <source>
        <dbReference type="ARBA" id="ARBA00022833"/>
    </source>
</evidence>
<feature type="chain" id="PRO_5044223657" evidence="9">
    <location>
        <begin position="27"/>
        <end position="926"/>
    </location>
</feature>
<evidence type="ECO:0000256" key="4">
    <source>
        <dbReference type="ARBA" id="ARBA00022723"/>
    </source>
</evidence>
<evidence type="ECO:0000256" key="2">
    <source>
        <dbReference type="ARBA" id="ARBA00007261"/>
    </source>
</evidence>
<evidence type="ECO:0000256" key="8">
    <source>
        <dbReference type="RuleBase" id="RU004447"/>
    </source>
</evidence>
<keyword evidence="6" id="KW-0862">Zinc</keyword>
<evidence type="ECO:0000256" key="3">
    <source>
        <dbReference type="ARBA" id="ARBA00022670"/>
    </source>
</evidence>
<proteinExistence type="inferred from homology"/>
<dbReference type="InterPro" id="IPR011249">
    <property type="entry name" value="Metalloenz_LuxS/M16"/>
</dbReference>
<dbReference type="PANTHER" id="PTHR43690:SF17">
    <property type="entry name" value="PROTEIN YHJJ"/>
    <property type="match status" value="1"/>
</dbReference>
<dbReference type="InterPro" id="IPR011765">
    <property type="entry name" value="Pept_M16_N"/>
</dbReference>
<dbReference type="GO" id="GO:0006508">
    <property type="term" value="P:proteolysis"/>
    <property type="evidence" value="ECO:0007669"/>
    <property type="project" value="UniProtKB-KW"/>
</dbReference>
<dbReference type="RefSeq" id="WP_304995759.1">
    <property type="nucleotide sequence ID" value="NZ_CP101717.1"/>
</dbReference>
<dbReference type="Pfam" id="PF00675">
    <property type="entry name" value="Peptidase_M16"/>
    <property type="match status" value="1"/>
</dbReference>
<dbReference type="GO" id="GO:0046872">
    <property type="term" value="F:metal ion binding"/>
    <property type="evidence" value="ECO:0007669"/>
    <property type="project" value="UniProtKB-KW"/>
</dbReference>
<evidence type="ECO:0000256" key="1">
    <source>
        <dbReference type="ARBA" id="ARBA00001947"/>
    </source>
</evidence>
<evidence type="ECO:0000259" key="10">
    <source>
        <dbReference type="Pfam" id="PF00675"/>
    </source>
</evidence>
<protein>
    <submittedName>
        <fullName evidence="12">Insulinase family protein</fullName>
    </submittedName>
</protein>
<evidence type="ECO:0000256" key="5">
    <source>
        <dbReference type="ARBA" id="ARBA00022801"/>
    </source>
</evidence>
<sequence>MRVITPRTGIWLFLSLFSIGLLSACAQHSTTTSAEIHRTADYPNLIIWPNSNSHSNNEVVIKLVVRAGSLQETDNQLGYAHLLEHMLFRGTERFPGDQLQTRLRELGLVMGTHSNAYTSFDETTYWFYLNTATPQRVNAVLEIVAEMAFHAQIDDAALAIEKSVVLQEWRDYTRDQNRVGEVLFNDLFAGSRYAQRRPIGTSESIQQATAQGLRDFYREWYQAPNMTLVVSGDIDAEDIQTQFLAHFKQPFRAPMGQPQQYPLALDRISERLIVTDPYTTSGSAWLGFIHPIAPVRTTDGWLDDIKRIAAYDILLDRLERRLVETQGRVSDFEYYYDHFLPGFYLMEIGATATTTGLPLAVQIIEQERQRLLIGGISELELERWKRSFLRHERLQQDSAWHLSEEARLHVMLGRPLLNQSEKLALLESAVPEWTTQEVLRAVLPTLSLAPNVQIIHPYNVPAPSEADVDAWLASGTYLADAGALDAAEIEDVGFDETWPIAPTYSGALTSERVLDNGVVEWKLDNGIEVLFYQQQSTPGKAYFTLVGLGGFNRMSPEETLTGRIVTDVMGYSGLRQLDGAELSQWLQSQGLGLLATQDFYDRLMHGYAPSEDFDRVLRVLHSALTEAKADPLVWEHMLTQYRDYLIQWSDNPQHLWSDTLAEVLFNQDPALRSLTLEELDTITLEGMVDNYRRFIAGAQNYRLVIVGDIAQQEAYAAVMESVATLPPTDQVVAVNRQYPQILASSAVHVPGSGEQSAQVVLRYAVPKDSLPPSFNLDRLYLERWMDEILFDEIRNNQGMVYAIQTEFEGRTIYEDELRLVISLAVHPDRVADSVQAIEALMQRPPHKVTQAQVDHWHRDFMNQQRARAHQSAESMAFDLAYAELFQLDVNHLVTGEVRRAAPEAVLALLGRFSAPNATRQELVWLP</sequence>
<keyword evidence="3" id="KW-0645">Protease</keyword>
<dbReference type="AlphaFoldDB" id="A0AB38YGG1"/>
<feature type="signal peptide" evidence="9">
    <location>
        <begin position="1"/>
        <end position="26"/>
    </location>
</feature>
<feature type="domain" description="Peptidase M16 N-terminal" evidence="10">
    <location>
        <begin position="52"/>
        <end position="192"/>
    </location>
</feature>
<dbReference type="PROSITE" id="PS00143">
    <property type="entry name" value="INSULINASE"/>
    <property type="match status" value="1"/>
</dbReference>
<evidence type="ECO:0000313" key="12">
    <source>
        <dbReference type="EMBL" id="WLD58474.1"/>
    </source>
</evidence>
<keyword evidence="5" id="KW-0378">Hydrolase</keyword>
<evidence type="ECO:0000256" key="9">
    <source>
        <dbReference type="SAM" id="SignalP"/>
    </source>
</evidence>
<dbReference type="PROSITE" id="PS51257">
    <property type="entry name" value="PROKAR_LIPOPROTEIN"/>
    <property type="match status" value="1"/>
</dbReference>
<evidence type="ECO:0000259" key="11">
    <source>
        <dbReference type="Pfam" id="PF05193"/>
    </source>
</evidence>
<dbReference type="Gene3D" id="3.30.830.10">
    <property type="entry name" value="Metalloenzyme, LuxS/M16 peptidase-like"/>
    <property type="match status" value="4"/>
</dbReference>
<dbReference type="InterPro" id="IPR007863">
    <property type="entry name" value="Peptidase_M16_C"/>
</dbReference>
<accession>A0AB38YGG1</accession>
<dbReference type="InterPro" id="IPR050626">
    <property type="entry name" value="Peptidase_M16"/>
</dbReference>
<dbReference type="InterPro" id="IPR001431">
    <property type="entry name" value="Pept_M16_Zn_BS"/>
</dbReference>
<evidence type="ECO:0000256" key="7">
    <source>
        <dbReference type="ARBA" id="ARBA00023049"/>
    </source>
</evidence>
<dbReference type="SUPFAM" id="SSF63411">
    <property type="entry name" value="LuxS/MPP-like metallohydrolase"/>
    <property type="match status" value="4"/>
</dbReference>
<keyword evidence="9" id="KW-0732">Signal</keyword>
<dbReference type="Pfam" id="PF05193">
    <property type="entry name" value="Peptidase_M16_C"/>
    <property type="match status" value="2"/>
</dbReference>
<reference evidence="12" key="1">
    <citation type="submission" date="2022-07" db="EMBL/GenBank/DDBJ databases">
        <title>Complete genome sequence of Salinispirillum sp. LH10-3-1 capable of multiple carbohydrate inversion isolated from a soda lake.</title>
        <authorList>
            <person name="Liu J."/>
            <person name="Zhai Y."/>
            <person name="Zhang H."/>
            <person name="Yang H."/>
            <person name="Qu J."/>
            <person name="Li J."/>
        </authorList>
    </citation>
    <scope>NUCLEOTIDE SEQUENCE</scope>
    <source>
        <strain evidence="12">LH 10-3-1</strain>
    </source>
</reference>
<gene>
    <name evidence="12" type="ORF">NFC81_01445</name>
</gene>
<dbReference type="GO" id="GO:0004222">
    <property type="term" value="F:metalloendopeptidase activity"/>
    <property type="evidence" value="ECO:0007669"/>
    <property type="project" value="InterPro"/>
</dbReference>
<feature type="domain" description="Peptidase M16 C-terminal" evidence="11">
    <location>
        <begin position="209"/>
        <end position="386"/>
    </location>
</feature>
<dbReference type="EMBL" id="CP101717">
    <property type="protein sequence ID" value="WLD58474.1"/>
    <property type="molecule type" value="Genomic_DNA"/>
</dbReference>
<name>A0AB38YGG1_9GAMM</name>
<comment type="cofactor">
    <cofactor evidence="1">
        <name>Zn(2+)</name>
        <dbReference type="ChEBI" id="CHEBI:29105"/>
    </cofactor>
</comment>
<keyword evidence="4" id="KW-0479">Metal-binding</keyword>
<organism evidence="12">
    <name type="scientific">Salinispirillum sp. LH 10-3-1</name>
    <dbReference type="NCBI Taxonomy" id="2952525"/>
    <lineage>
        <taxon>Bacteria</taxon>
        <taxon>Pseudomonadati</taxon>
        <taxon>Pseudomonadota</taxon>
        <taxon>Gammaproteobacteria</taxon>
        <taxon>Oceanospirillales</taxon>
        <taxon>Saccharospirillaceae</taxon>
        <taxon>Salinispirillum</taxon>
    </lineage>
</organism>
<dbReference type="PANTHER" id="PTHR43690">
    <property type="entry name" value="NARDILYSIN"/>
    <property type="match status" value="1"/>
</dbReference>
<feature type="domain" description="Peptidase M16 C-terminal" evidence="11">
    <location>
        <begin position="682"/>
        <end position="853"/>
    </location>
</feature>
<comment type="similarity">
    <text evidence="2 8">Belongs to the peptidase M16 family.</text>
</comment>